<evidence type="ECO:0000256" key="1">
    <source>
        <dbReference type="SAM" id="MobiDB-lite"/>
    </source>
</evidence>
<evidence type="ECO:0000313" key="4">
    <source>
        <dbReference type="Proteomes" id="UP000799753"/>
    </source>
</evidence>
<proteinExistence type="predicted"/>
<feature type="region of interest" description="Disordered" evidence="1">
    <location>
        <begin position="59"/>
        <end position="152"/>
    </location>
</feature>
<dbReference type="AlphaFoldDB" id="A0A6A6SIG1"/>
<dbReference type="PROSITE" id="PS50011">
    <property type="entry name" value="PROTEIN_KINASE_DOM"/>
    <property type="match status" value="1"/>
</dbReference>
<dbReference type="GO" id="GO:0004672">
    <property type="term" value="F:protein kinase activity"/>
    <property type="evidence" value="ECO:0007669"/>
    <property type="project" value="InterPro"/>
</dbReference>
<dbReference type="SUPFAM" id="SSF56112">
    <property type="entry name" value="Protein kinase-like (PK-like)"/>
    <property type="match status" value="1"/>
</dbReference>
<dbReference type="Pfam" id="PF00069">
    <property type="entry name" value="Pkinase"/>
    <property type="match status" value="1"/>
</dbReference>
<keyword evidence="4" id="KW-1185">Reference proteome</keyword>
<sequence>MENLPENLVGAELERYNAHVPDEEKPGYLLYRQTNAHNQRWRTVPKWAKLGADEKQPFIDQATGSHGHDNNANAGDEAGDGGFQGDTEEAGYRNSNERSRQGRWSDSGSRKFSTIDVRDDVPTPKSPSMADESEQGEPVEVQNYEPSTDEENLTQVQLAPPEGRHWRWAKTVYDTRRPDQGSRDCVIVSLWIQVDEEGNIWDRVAVKMVRALNTSNAYFLLEEADLMRRFPECHSLLTLRAYTRPKPAETPDFRLYTDYAAHGSLADLLEQYQKEENAGTQLPEPFLWLVFLGLAEAIFAFNTGRCATAQEQADEELNAKKNPKANLWTPLFHRDIKTDNIFLGSAHAPYLAYPNPILADYDISLSLNTPHFRNNKDMYYAGGNSHGGTESWRPPETRFKSLGYDITTAGDIHASGLIIWTLMHASLGRARRFDIRRSAERSYDLNSENTLLPKVTRGPVWNASYTKPLYDLVKNCLKVNPSHRPTFLELRKRTKEEVEKIQRLMGSIKTENIGEHLRLLVKEEFFPVGSSAPANKKRKRE</sequence>
<dbReference type="InterPro" id="IPR008271">
    <property type="entry name" value="Ser/Thr_kinase_AS"/>
</dbReference>
<organism evidence="3 4">
    <name type="scientific">Massarina eburnea CBS 473.64</name>
    <dbReference type="NCBI Taxonomy" id="1395130"/>
    <lineage>
        <taxon>Eukaryota</taxon>
        <taxon>Fungi</taxon>
        <taxon>Dikarya</taxon>
        <taxon>Ascomycota</taxon>
        <taxon>Pezizomycotina</taxon>
        <taxon>Dothideomycetes</taxon>
        <taxon>Pleosporomycetidae</taxon>
        <taxon>Pleosporales</taxon>
        <taxon>Massarineae</taxon>
        <taxon>Massarinaceae</taxon>
        <taxon>Massarina</taxon>
    </lineage>
</organism>
<reference evidence="3" key="1">
    <citation type="journal article" date="2020" name="Stud. Mycol.">
        <title>101 Dothideomycetes genomes: a test case for predicting lifestyles and emergence of pathogens.</title>
        <authorList>
            <person name="Haridas S."/>
            <person name="Albert R."/>
            <person name="Binder M."/>
            <person name="Bloem J."/>
            <person name="Labutti K."/>
            <person name="Salamov A."/>
            <person name="Andreopoulos B."/>
            <person name="Baker S."/>
            <person name="Barry K."/>
            <person name="Bills G."/>
            <person name="Bluhm B."/>
            <person name="Cannon C."/>
            <person name="Castanera R."/>
            <person name="Culley D."/>
            <person name="Daum C."/>
            <person name="Ezra D."/>
            <person name="Gonzalez J."/>
            <person name="Henrissat B."/>
            <person name="Kuo A."/>
            <person name="Liang C."/>
            <person name="Lipzen A."/>
            <person name="Lutzoni F."/>
            <person name="Magnuson J."/>
            <person name="Mondo S."/>
            <person name="Nolan M."/>
            <person name="Ohm R."/>
            <person name="Pangilinan J."/>
            <person name="Park H.-J."/>
            <person name="Ramirez L."/>
            <person name="Alfaro M."/>
            <person name="Sun H."/>
            <person name="Tritt A."/>
            <person name="Yoshinaga Y."/>
            <person name="Zwiers L.-H."/>
            <person name="Turgeon B."/>
            <person name="Goodwin S."/>
            <person name="Spatafora J."/>
            <person name="Crous P."/>
            <person name="Grigoriev I."/>
        </authorList>
    </citation>
    <scope>NUCLEOTIDE SEQUENCE</scope>
    <source>
        <strain evidence="3">CBS 473.64</strain>
    </source>
</reference>
<protein>
    <submittedName>
        <fullName evidence="3">Kinase-like protein</fullName>
    </submittedName>
</protein>
<evidence type="ECO:0000313" key="3">
    <source>
        <dbReference type="EMBL" id="KAF2646741.1"/>
    </source>
</evidence>
<dbReference type="InterPro" id="IPR053083">
    <property type="entry name" value="TF_kinase-domain_protein"/>
</dbReference>
<dbReference type="OrthoDB" id="310217at2759"/>
<dbReference type="PANTHER" id="PTHR44305:SF24">
    <property type="entry name" value="TYROSINE-PROTEIN KINASE C03B1.5-RELATED"/>
    <property type="match status" value="1"/>
</dbReference>
<dbReference type="InterPro" id="IPR000719">
    <property type="entry name" value="Prot_kinase_dom"/>
</dbReference>
<dbReference type="PROSITE" id="PS00108">
    <property type="entry name" value="PROTEIN_KINASE_ST"/>
    <property type="match status" value="1"/>
</dbReference>
<dbReference type="GO" id="GO:0005524">
    <property type="term" value="F:ATP binding"/>
    <property type="evidence" value="ECO:0007669"/>
    <property type="project" value="InterPro"/>
</dbReference>
<keyword evidence="3" id="KW-0418">Kinase</keyword>
<dbReference type="SMART" id="SM00220">
    <property type="entry name" value="S_TKc"/>
    <property type="match status" value="1"/>
</dbReference>
<evidence type="ECO:0000259" key="2">
    <source>
        <dbReference type="PROSITE" id="PS50011"/>
    </source>
</evidence>
<dbReference type="PANTHER" id="PTHR44305">
    <property type="entry name" value="SI:DKEY-192D15.2-RELATED"/>
    <property type="match status" value="1"/>
</dbReference>
<dbReference type="InterPro" id="IPR011009">
    <property type="entry name" value="Kinase-like_dom_sf"/>
</dbReference>
<feature type="domain" description="Protein kinase" evidence="2">
    <location>
        <begin position="172"/>
        <end position="498"/>
    </location>
</feature>
<dbReference type="Proteomes" id="UP000799753">
    <property type="component" value="Unassembled WGS sequence"/>
</dbReference>
<keyword evidence="3" id="KW-0808">Transferase</keyword>
<gene>
    <name evidence="3" type="ORF">P280DRAFT_512892</name>
</gene>
<dbReference type="EMBL" id="MU006776">
    <property type="protein sequence ID" value="KAF2646741.1"/>
    <property type="molecule type" value="Genomic_DNA"/>
</dbReference>
<accession>A0A6A6SIG1</accession>
<name>A0A6A6SIG1_9PLEO</name>
<dbReference type="Gene3D" id="1.10.510.10">
    <property type="entry name" value="Transferase(Phosphotransferase) domain 1"/>
    <property type="match status" value="1"/>
</dbReference>
<feature type="compositionally biased region" description="Polar residues" evidence="1">
    <location>
        <begin position="102"/>
        <end position="112"/>
    </location>
</feature>